<evidence type="ECO:0000313" key="2">
    <source>
        <dbReference type="Proteomes" id="UP000244855"/>
    </source>
</evidence>
<sequence>MPDRYEATAEACNVLKYKVLVCLEHTTGIQNLNSHLRDYHAVPAKERKAIVEKYSWAAIETADQVRLPAPMGRPIQELGEPIRGLQCAEGDCDYISINQGVFRKHCKKEHGLQWVGDTGDLYTNVNVQTFFRTGGLQRYFVVRAPDNDGNHSTPAEVRDEVDRLLVSWRETKRVEEEKAQIMDAEAAKQDKTGWFSRTGWLEHLAKRNYMHLAHAAAMPTRDEPKLKQARRLVELLVERSVTGLSTLARETRRWLRVLSARRLSNDQWHVFKIQRVKPAMLDTWSELAVIHIYS</sequence>
<dbReference type="EMBL" id="KZ806254">
    <property type="protein sequence ID" value="PVH90514.1"/>
    <property type="molecule type" value="Genomic_DNA"/>
</dbReference>
<dbReference type="Proteomes" id="UP000244855">
    <property type="component" value="Unassembled WGS sequence"/>
</dbReference>
<accession>A0A2V1CYF5</accession>
<name>A0A2V1CYF5_9PLEO</name>
<protein>
    <recommendedName>
        <fullName evidence="3">C2H2-type domain-containing protein</fullName>
    </recommendedName>
</protein>
<evidence type="ECO:0000313" key="1">
    <source>
        <dbReference type="EMBL" id="PVH90514.1"/>
    </source>
</evidence>
<gene>
    <name evidence="1" type="ORF">DM02DRAFT_734545</name>
</gene>
<reference evidence="1 2" key="1">
    <citation type="journal article" date="2018" name="Sci. Rep.">
        <title>Comparative genomics provides insights into the lifestyle and reveals functional heterogeneity of dark septate endophytic fungi.</title>
        <authorList>
            <person name="Knapp D.G."/>
            <person name="Nemeth J.B."/>
            <person name="Barry K."/>
            <person name="Hainaut M."/>
            <person name="Henrissat B."/>
            <person name="Johnson J."/>
            <person name="Kuo A."/>
            <person name="Lim J.H.P."/>
            <person name="Lipzen A."/>
            <person name="Nolan M."/>
            <person name="Ohm R.A."/>
            <person name="Tamas L."/>
            <person name="Grigoriev I.V."/>
            <person name="Spatafora J.W."/>
            <person name="Nagy L.G."/>
            <person name="Kovacs G.M."/>
        </authorList>
    </citation>
    <scope>NUCLEOTIDE SEQUENCE [LARGE SCALE GENOMIC DNA]</scope>
    <source>
        <strain evidence="1 2">DSE2036</strain>
    </source>
</reference>
<dbReference type="AlphaFoldDB" id="A0A2V1CYF5"/>
<proteinExistence type="predicted"/>
<evidence type="ECO:0008006" key="3">
    <source>
        <dbReference type="Google" id="ProtNLM"/>
    </source>
</evidence>
<organism evidence="1 2">
    <name type="scientific">Periconia macrospinosa</name>
    <dbReference type="NCBI Taxonomy" id="97972"/>
    <lineage>
        <taxon>Eukaryota</taxon>
        <taxon>Fungi</taxon>
        <taxon>Dikarya</taxon>
        <taxon>Ascomycota</taxon>
        <taxon>Pezizomycotina</taxon>
        <taxon>Dothideomycetes</taxon>
        <taxon>Pleosporomycetidae</taxon>
        <taxon>Pleosporales</taxon>
        <taxon>Massarineae</taxon>
        <taxon>Periconiaceae</taxon>
        <taxon>Periconia</taxon>
    </lineage>
</organism>
<dbReference type="Pfam" id="PF12013">
    <property type="entry name" value="OrsD"/>
    <property type="match status" value="1"/>
</dbReference>
<keyword evidence="2" id="KW-1185">Reference proteome</keyword>
<dbReference type="OrthoDB" id="3796472at2759"/>
<dbReference type="InterPro" id="IPR022698">
    <property type="entry name" value="OrsD"/>
</dbReference>